<keyword evidence="2" id="KW-0689">Ribosomal protein</keyword>
<dbReference type="EMBL" id="VCHX02000112">
    <property type="protein sequence ID" value="TPQ21716.1"/>
    <property type="molecule type" value="Genomic_DNA"/>
</dbReference>
<reference evidence="2 3" key="1">
    <citation type="submission" date="2019-06" db="EMBL/GenBank/DDBJ databases">
        <title>Streptomyces sporangiiformans sp. nov., a novel actinomycete isolated from soil in Mount Song.</title>
        <authorList>
            <person name="Han L."/>
        </authorList>
    </citation>
    <scope>NUCLEOTIDE SEQUENCE [LARGE SCALE GENOMIC DNA]</scope>
    <source>
        <strain evidence="2 3">NEAU-SSA 1</strain>
    </source>
</reference>
<proteinExistence type="predicted"/>
<gene>
    <name evidence="2" type="ORF">FGD71_013820</name>
</gene>
<keyword evidence="3" id="KW-1185">Reference proteome</keyword>
<organism evidence="2 3">
    <name type="scientific">Streptomyces sporangiiformans</name>
    <dbReference type="NCBI Taxonomy" id="2315329"/>
    <lineage>
        <taxon>Bacteria</taxon>
        <taxon>Bacillati</taxon>
        <taxon>Actinomycetota</taxon>
        <taxon>Actinomycetes</taxon>
        <taxon>Kitasatosporales</taxon>
        <taxon>Streptomycetaceae</taxon>
        <taxon>Streptomyces</taxon>
    </lineage>
</organism>
<name>A0A505DM18_9ACTN</name>
<dbReference type="Proteomes" id="UP000317378">
    <property type="component" value="Unassembled WGS sequence"/>
</dbReference>
<protein>
    <submittedName>
        <fullName evidence="2">30S ribosomal protein S3</fullName>
    </submittedName>
</protein>
<evidence type="ECO:0000313" key="2">
    <source>
        <dbReference type="EMBL" id="TPQ21716.1"/>
    </source>
</evidence>
<evidence type="ECO:0000256" key="1">
    <source>
        <dbReference type="SAM" id="MobiDB-lite"/>
    </source>
</evidence>
<feature type="non-terminal residue" evidence="2">
    <location>
        <position position="1"/>
    </location>
</feature>
<sequence length="63" mass="5940">LAGRGLVGLGVGGGLVGQGPGGGWLGLGPGCGFIGHSRPPSHPVRRPRSATAPARPGHGTGGP</sequence>
<evidence type="ECO:0000313" key="3">
    <source>
        <dbReference type="Proteomes" id="UP000317378"/>
    </source>
</evidence>
<comment type="caution">
    <text evidence="2">The sequence shown here is derived from an EMBL/GenBank/DDBJ whole genome shotgun (WGS) entry which is preliminary data.</text>
</comment>
<dbReference type="GO" id="GO:0005840">
    <property type="term" value="C:ribosome"/>
    <property type="evidence" value="ECO:0007669"/>
    <property type="project" value="UniProtKB-KW"/>
</dbReference>
<accession>A0A505DM18</accession>
<feature type="region of interest" description="Disordered" evidence="1">
    <location>
        <begin position="34"/>
        <end position="63"/>
    </location>
</feature>
<keyword evidence="2" id="KW-0687">Ribonucleoprotein</keyword>
<dbReference type="AlphaFoldDB" id="A0A505DM18"/>